<dbReference type="InterPro" id="IPR045209">
    <property type="entry name" value="Rrp5"/>
</dbReference>
<dbReference type="Proteomes" id="UP000694865">
    <property type="component" value="Unplaced"/>
</dbReference>
<dbReference type="RefSeq" id="XP_006817827.1">
    <property type="nucleotide sequence ID" value="XM_006817764.1"/>
</dbReference>
<proteinExistence type="predicted"/>
<dbReference type="PANTHER" id="PTHR23270">
    <property type="entry name" value="PROGRAMMED CELL DEATH PROTEIN 11 PRE-RRNA PROCESSING PROTEIN RRP5"/>
    <property type="match status" value="1"/>
</dbReference>
<keyword evidence="2" id="KW-0677">Repeat</keyword>
<protein>
    <submittedName>
        <fullName evidence="6">Protein RRP5 homolog</fullName>
    </submittedName>
</protein>
<dbReference type="GeneID" id="102808267"/>
<dbReference type="PROSITE" id="PS50126">
    <property type="entry name" value="S1"/>
    <property type="match status" value="4"/>
</dbReference>
<evidence type="ECO:0000259" key="4">
    <source>
        <dbReference type="PROSITE" id="PS50126"/>
    </source>
</evidence>
<dbReference type="Gene3D" id="2.40.50.140">
    <property type="entry name" value="Nucleic acid-binding proteins"/>
    <property type="match status" value="3"/>
</dbReference>
<accession>A0ABM0MCT6</accession>
<evidence type="ECO:0000313" key="6">
    <source>
        <dbReference type="RefSeq" id="XP_006817827.1"/>
    </source>
</evidence>
<evidence type="ECO:0000313" key="5">
    <source>
        <dbReference type="Proteomes" id="UP000694865"/>
    </source>
</evidence>
<dbReference type="PANTHER" id="PTHR23270:SF10">
    <property type="entry name" value="PROTEIN RRP5 HOMOLOG"/>
    <property type="match status" value="1"/>
</dbReference>
<feature type="domain" description="S1 motif" evidence="4">
    <location>
        <begin position="1"/>
        <end position="93"/>
    </location>
</feature>
<dbReference type="InterPro" id="IPR057301">
    <property type="entry name" value="Rrp5_OB_4th"/>
</dbReference>
<keyword evidence="5" id="KW-1185">Reference proteome</keyword>
<reference evidence="6" key="1">
    <citation type="submission" date="2025-08" db="UniProtKB">
        <authorList>
            <consortium name="RefSeq"/>
        </authorList>
    </citation>
    <scope>IDENTIFICATION</scope>
    <source>
        <tissue evidence="6">Testes</tissue>
    </source>
</reference>
<feature type="domain" description="S1 motif" evidence="4">
    <location>
        <begin position="286"/>
        <end position="360"/>
    </location>
</feature>
<feature type="non-terminal residue" evidence="6">
    <location>
        <position position="434"/>
    </location>
</feature>
<name>A0ABM0MCT6_SACKO</name>
<organism evidence="5 6">
    <name type="scientific">Saccoglossus kowalevskii</name>
    <name type="common">Acorn worm</name>
    <dbReference type="NCBI Taxonomy" id="10224"/>
    <lineage>
        <taxon>Eukaryota</taxon>
        <taxon>Metazoa</taxon>
        <taxon>Hemichordata</taxon>
        <taxon>Enteropneusta</taxon>
        <taxon>Harrimaniidae</taxon>
        <taxon>Saccoglossus</taxon>
    </lineage>
</organism>
<dbReference type="Pfam" id="PF24685">
    <property type="entry name" value="OB_RRP5_4th"/>
    <property type="match status" value="1"/>
</dbReference>
<dbReference type="InterPro" id="IPR048059">
    <property type="entry name" value="Rrp5_S1_rpt_hs1_sc1"/>
</dbReference>
<feature type="domain" description="S1 motif" evidence="4">
    <location>
        <begin position="377"/>
        <end position="434"/>
    </location>
</feature>
<dbReference type="InterPro" id="IPR012340">
    <property type="entry name" value="NA-bd_OB-fold"/>
</dbReference>
<feature type="domain" description="S1 motif" evidence="4">
    <location>
        <begin position="107"/>
        <end position="178"/>
    </location>
</feature>
<dbReference type="InterPro" id="IPR003029">
    <property type="entry name" value="S1_domain"/>
</dbReference>
<dbReference type="CDD" id="cd05693">
    <property type="entry name" value="S1_Rrp5_repeat_hs1_sc1"/>
    <property type="match status" value="1"/>
</dbReference>
<dbReference type="SMART" id="SM00316">
    <property type="entry name" value="S1"/>
    <property type="match status" value="5"/>
</dbReference>
<gene>
    <name evidence="6" type="primary">LOC102808267</name>
</gene>
<keyword evidence="3" id="KW-0539">Nucleus</keyword>
<evidence type="ECO:0000256" key="2">
    <source>
        <dbReference type="ARBA" id="ARBA00022737"/>
    </source>
</evidence>
<evidence type="ECO:0000256" key="3">
    <source>
        <dbReference type="ARBA" id="ARBA00023242"/>
    </source>
</evidence>
<comment type="subcellular location">
    <subcellularLocation>
        <location evidence="1">Nucleus</location>
    </subcellularLocation>
</comment>
<evidence type="ECO:0000256" key="1">
    <source>
        <dbReference type="ARBA" id="ARBA00004123"/>
    </source>
</evidence>
<sequence length="434" mass="48672">MLLLGAVKEIHEYELIISLPHGLTGYVAITDISDVYNRLLQRFTDGDNEDLVKEDLPSLMDYFNIGQYVSCAVKELNTAVKGVRRTQLTLLSRVVNQTYTPSVLKYGQVLSGVVKSQEDHGYMIDLGITGVQAFLNHRYAKVYIDMKNNGQSLLVGQPVECCIKEVMSNGRSVTLTINPNKITKTVANKKKYPYLHMVVPGTRVKATVTEVHEDLLKVDFLEYSGFINHFHLPHFSTKCSHYKKGQEVTACILYNNASTKTVGLSLQTSLCEKLEKSSLHHNLRIGKICKKAVIKKIDGNHGILLQLKIVQSSEVYVLHTQVSDKTIEGSLKEHFTVGSKVMCRIIGYNYLDGLVLASMKSSVISQKFLTYSDIKVGMKIEAKIKAFYKSGLNVEVSDRIQGFIPRLHIDDVPLTNPLKKYKEGDKLLCRVSLP</sequence>
<dbReference type="SUPFAM" id="SSF50249">
    <property type="entry name" value="Nucleic acid-binding proteins"/>
    <property type="match status" value="4"/>
</dbReference>